<dbReference type="InterPro" id="IPR016181">
    <property type="entry name" value="Acyl_CoA_acyltransferase"/>
</dbReference>
<dbReference type="InterPro" id="IPR039143">
    <property type="entry name" value="GNPNAT1-like"/>
</dbReference>
<feature type="domain" description="N-acetyltransferase" evidence="1">
    <location>
        <begin position="4"/>
        <end position="144"/>
    </location>
</feature>
<protein>
    <recommendedName>
        <fullName evidence="1">N-acetyltransferase domain-containing protein</fullName>
    </recommendedName>
</protein>
<reference evidence="2" key="1">
    <citation type="submission" date="2018-06" db="EMBL/GenBank/DDBJ databases">
        <authorList>
            <person name="Zhirakovskaya E."/>
        </authorList>
    </citation>
    <scope>NUCLEOTIDE SEQUENCE</scope>
</reference>
<dbReference type="PROSITE" id="PS51186">
    <property type="entry name" value="GNAT"/>
    <property type="match status" value="1"/>
</dbReference>
<dbReference type="PANTHER" id="PTHR13355">
    <property type="entry name" value="GLUCOSAMINE 6-PHOSPHATE N-ACETYLTRANSFERASE"/>
    <property type="match status" value="1"/>
</dbReference>
<dbReference type="PANTHER" id="PTHR13355:SF11">
    <property type="entry name" value="GLUCOSAMINE 6-PHOSPHATE N-ACETYLTRANSFERASE"/>
    <property type="match status" value="1"/>
</dbReference>
<accession>A0A3B0RNN4</accession>
<dbReference type="CDD" id="cd04301">
    <property type="entry name" value="NAT_SF"/>
    <property type="match status" value="1"/>
</dbReference>
<sequence length="144" mass="16544">MTDIKIAKINTDAHLKDCLKIRTIVFVQEQNVSVEEEMDGLDNEADHYLLWVRDEPVATARVRLLSDMAKIERVAVLKSRRGKDIGRKLMEFIISDLKKNPAIRTLKLGAQVQVIPFYERLGFTAYGDEFLDAGIRHRWMTCPA</sequence>
<dbReference type="EMBL" id="UOED01000096">
    <property type="protein sequence ID" value="VAV95164.1"/>
    <property type="molecule type" value="Genomic_DNA"/>
</dbReference>
<evidence type="ECO:0000259" key="1">
    <source>
        <dbReference type="PROSITE" id="PS51186"/>
    </source>
</evidence>
<evidence type="ECO:0000313" key="2">
    <source>
        <dbReference type="EMBL" id="VAV95164.1"/>
    </source>
</evidence>
<proteinExistence type="predicted"/>
<organism evidence="2">
    <name type="scientific">hydrothermal vent metagenome</name>
    <dbReference type="NCBI Taxonomy" id="652676"/>
    <lineage>
        <taxon>unclassified sequences</taxon>
        <taxon>metagenomes</taxon>
        <taxon>ecological metagenomes</taxon>
    </lineage>
</organism>
<dbReference type="Pfam" id="PF13673">
    <property type="entry name" value="Acetyltransf_10"/>
    <property type="match status" value="1"/>
</dbReference>
<dbReference type="SUPFAM" id="SSF55729">
    <property type="entry name" value="Acyl-CoA N-acyltransferases (Nat)"/>
    <property type="match status" value="1"/>
</dbReference>
<dbReference type="InterPro" id="IPR000182">
    <property type="entry name" value="GNAT_dom"/>
</dbReference>
<gene>
    <name evidence="2" type="ORF">MNBD_ALPHA02-1561</name>
</gene>
<dbReference type="Gene3D" id="3.40.630.30">
    <property type="match status" value="1"/>
</dbReference>
<dbReference type="AlphaFoldDB" id="A0A3B0RNN4"/>
<name>A0A3B0RNN4_9ZZZZ</name>
<dbReference type="GO" id="GO:0004343">
    <property type="term" value="F:glucosamine 6-phosphate N-acetyltransferase activity"/>
    <property type="evidence" value="ECO:0007669"/>
    <property type="project" value="TreeGrafter"/>
</dbReference>